<gene>
    <name evidence="1" type="ORF">H8S11_09265</name>
</gene>
<evidence type="ECO:0000313" key="1">
    <source>
        <dbReference type="EMBL" id="MBC5723001.1"/>
    </source>
</evidence>
<comment type="caution">
    <text evidence="1">The sequence shown here is derived from an EMBL/GenBank/DDBJ whole genome shotgun (WGS) entry which is preliminary data.</text>
</comment>
<name>A0A8J6J0L8_9FIRM</name>
<organism evidence="1 2">
    <name type="scientific">Flintibacter hominis</name>
    <dbReference type="NCBI Taxonomy" id="2763048"/>
    <lineage>
        <taxon>Bacteria</taxon>
        <taxon>Bacillati</taxon>
        <taxon>Bacillota</taxon>
        <taxon>Clostridia</taxon>
        <taxon>Eubacteriales</taxon>
        <taxon>Flintibacter</taxon>
    </lineage>
</organism>
<dbReference type="InterPro" id="IPR021269">
    <property type="entry name" value="DUF2848"/>
</dbReference>
<sequence>MSKINFTLEKANGSEALELNYERVFAIGYAGRNMEKTMEHIKELEEQLGVPAPKRIPTIFQCGNYTLTQEKDLHFVGEKTCGEVEYVIIIKNGKRYIGVGSDHTDRALESASVPKSKQACAKPIAVQVWDYEDMKDHWDGIKLRSYQTVDGKEIAYQDGTLADILPPDLILKELDERVGGIDNVVIFSGTVPLLNGFTFGTNFRYEMVDEVLNRKITSDYNVIAISEEER</sequence>
<dbReference type="RefSeq" id="WP_186852919.1">
    <property type="nucleotide sequence ID" value="NZ_JACOPO010000005.1"/>
</dbReference>
<dbReference type="Proteomes" id="UP000628736">
    <property type="component" value="Unassembled WGS sequence"/>
</dbReference>
<keyword evidence="2" id="KW-1185">Reference proteome</keyword>
<protein>
    <submittedName>
        <fullName evidence="1">DUF2848 family protein</fullName>
    </submittedName>
</protein>
<reference evidence="1" key="1">
    <citation type="submission" date="2020-08" db="EMBL/GenBank/DDBJ databases">
        <title>Genome public.</title>
        <authorList>
            <person name="Liu C."/>
            <person name="Sun Q."/>
        </authorList>
    </citation>
    <scope>NUCLEOTIDE SEQUENCE</scope>
    <source>
        <strain evidence="1">NSJ-23</strain>
    </source>
</reference>
<evidence type="ECO:0000313" key="2">
    <source>
        <dbReference type="Proteomes" id="UP000628736"/>
    </source>
</evidence>
<dbReference type="AlphaFoldDB" id="A0A8J6J0L8"/>
<dbReference type="Pfam" id="PF11010">
    <property type="entry name" value="DUF2848"/>
    <property type="match status" value="1"/>
</dbReference>
<accession>A0A8J6J0L8</accession>
<dbReference type="EMBL" id="JACOPO010000005">
    <property type="protein sequence ID" value="MBC5723001.1"/>
    <property type="molecule type" value="Genomic_DNA"/>
</dbReference>
<proteinExistence type="predicted"/>